<dbReference type="EMBL" id="PUHZ01000018">
    <property type="protein sequence ID" value="PQO44684.1"/>
    <property type="molecule type" value="Genomic_DNA"/>
</dbReference>
<comment type="caution">
    <text evidence="3">The sequence shown here is derived from an EMBL/GenBank/DDBJ whole genome shotgun (WGS) entry which is preliminary data.</text>
</comment>
<evidence type="ECO:0000313" key="3">
    <source>
        <dbReference type="EMBL" id="PQO44684.1"/>
    </source>
</evidence>
<sequence>MTSHRITRRLFVSAALAAGSAPWFAWADTPEWPDERRIPPFVIHADFAIQSLPQFEGELAGLKQDLATFLTLPERLSEVHVYLFGSASTYREYVTRYFPGVPQRRALFIQANDVPMVFAHRSPHMLTDLRHECCHALVHQSHNDLPLWLDEGIAEYFEAPRANRMSRGDYLPQVIQEAKLGEITPLTTLERLRSVDEMGDRQYRHCWAWVHFLRHGPNGAQQALAQYLSAQRQHPQTPVSYFLRGQFVDADAECRRYLMSLNAT</sequence>
<dbReference type="Pfam" id="PF07607">
    <property type="entry name" value="DUF1570"/>
    <property type="match status" value="1"/>
</dbReference>
<gene>
    <name evidence="3" type="ORF">C5Y93_18140</name>
</gene>
<evidence type="ECO:0000313" key="4">
    <source>
        <dbReference type="Proteomes" id="UP000237819"/>
    </source>
</evidence>
<organism evidence="3 4">
    <name type="scientific">Blastopirellula marina</name>
    <dbReference type="NCBI Taxonomy" id="124"/>
    <lineage>
        <taxon>Bacteria</taxon>
        <taxon>Pseudomonadati</taxon>
        <taxon>Planctomycetota</taxon>
        <taxon>Planctomycetia</taxon>
        <taxon>Pirellulales</taxon>
        <taxon>Pirellulaceae</taxon>
        <taxon>Blastopirellula</taxon>
    </lineage>
</organism>
<feature type="signal peptide" evidence="1">
    <location>
        <begin position="1"/>
        <end position="27"/>
    </location>
</feature>
<evidence type="ECO:0000256" key="1">
    <source>
        <dbReference type="SAM" id="SignalP"/>
    </source>
</evidence>
<accession>A0A2S8GKZ8</accession>
<protein>
    <recommendedName>
        <fullName evidence="2">DUF1570 domain-containing protein</fullName>
    </recommendedName>
</protein>
<dbReference type="Proteomes" id="UP000237819">
    <property type="component" value="Unassembled WGS sequence"/>
</dbReference>
<proteinExistence type="predicted"/>
<reference evidence="3 4" key="1">
    <citation type="submission" date="2018-02" db="EMBL/GenBank/DDBJ databases">
        <title>Comparative genomes isolates from brazilian mangrove.</title>
        <authorList>
            <person name="Araujo J.E."/>
            <person name="Taketani R.G."/>
            <person name="Silva M.C.P."/>
            <person name="Loureco M.V."/>
            <person name="Andreote F.D."/>
        </authorList>
    </citation>
    <scope>NUCLEOTIDE SEQUENCE [LARGE SCALE GENOMIC DNA]</scope>
    <source>
        <strain evidence="3 4">Nap-Phe MGV</strain>
    </source>
</reference>
<feature type="domain" description="DUF1570" evidence="2">
    <location>
        <begin position="130"/>
        <end position="213"/>
    </location>
</feature>
<dbReference type="InterPro" id="IPR011464">
    <property type="entry name" value="DUF1570"/>
</dbReference>
<name>A0A2S8GKZ8_9BACT</name>
<dbReference type="RefSeq" id="WP_105336858.1">
    <property type="nucleotide sequence ID" value="NZ_PUHZ01000018.1"/>
</dbReference>
<keyword evidence="1" id="KW-0732">Signal</keyword>
<dbReference type="AlphaFoldDB" id="A0A2S8GKZ8"/>
<evidence type="ECO:0000259" key="2">
    <source>
        <dbReference type="Pfam" id="PF07607"/>
    </source>
</evidence>
<dbReference type="OrthoDB" id="249876at2"/>
<feature type="chain" id="PRO_5015784006" description="DUF1570 domain-containing protein" evidence="1">
    <location>
        <begin position="28"/>
        <end position="264"/>
    </location>
</feature>